<dbReference type="Proteomes" id="UP000005012">
    <property type="component" value="Chromosome"/>
</dbReference>
<dbReference type="Gene3D" id="2.60.40.1090">
    <property type="entry name" value="Fimbrial-type adhesion domain"/>
    <property type="match status" value="1"/>
</dbReference>
<gene>
    <name evidence="3" type="ordered locus">S70_06625</name>
</gene>
<dbReference type="GO" id="GO:0009289">
    <property type="term" value="C:pilus"/>
    <property type="evidence" value="ECO:0007669"/>
    <property type="project" value="InterPro"/>
</dbReference>
<reference evidence="4" key="2">
    <citation type="submission" date="2012-04" db="EMBL/GenBank/DDBJ databases">
        <title>Complete genome sequence of Providencia stuartii clinical isolate MRSN 2154.</title>
        <authorList>
            <person name="Clifford R.J."/>
            <person name="Hang J."/>
            <person name="Riley M.C."/>
            <person name="Onmus-Leone F."/>
            <person name="Kuschner R.A."/>
            <person name="Lesho E.P."/>
            <person name="Waterman P.E."/>
        </authorList>
    </citation>
    <scope>NUCLEOTIDE SEQUENCE [LARGE SCALE GENOMIC DNA]</scope>
    <source>
        <strain evidence="4">MRSN 2154</strain>
    </source>
</reference>
<keyword evidence="1" id="KW-0732">Signal</keyword>
<feature type="chain" id="PRO_5007303718" evidence="1">
    <location>
        <begin position="31"/>
        <end position="187"/>
    </location>
</feature>
<evidence type="ECO:0000256" key="1">
    <source>
        <dbReference type="SAM" id="SignalP"/>
    </source>
</evidence>
<dbReference type="InterPro" id="IPR000259">
    <property type="entry name" value="Adhesion_dom_fimbrial"/>
</dbReference>
<evidence type="ECO:0000313" key="3">
    <source>
        <dbReference type="EMBL" id="AFH93196.1"/>
    </source>
</evidence>
<feature type="domain" description="Fimbrial-type adhesion" evidence="2">
    <location>
        <begin position="36"/>
        <end position="187"/>
    </location>
</feature>
<evidence type="ECO:0000313" key="4">
    <source>
        <dbReference type="Proteomes" id="UP000005012"/>
    </source>
</evidence>
<proteinExistence type="predicted"/>
<dbReference type="AlphaFoldDB" id="A0A140NM20"/>
<evidence type="ECO:0000259" key="2">
    <source>
        <dbReference type="Pfam" id="PF00419"/>
    </source>
</evidence>
<dbReference type="InterPro" id="IPR008966">
    <property type="entry name" value="Adhesion_dom_sf"/>
</dbReference>
<protein>
    <submittedName>
        <fullName evidence="3">Fimbrial protein</fullName>
    </submittedName>
</protein>
<dbReference type="HOGENOM" id="CLU_088965_3_3_6"/>
<dbReference type="EMBL" id="CP003488">
    <property type="protein sequence ID" value="AFH93196.1"/>
    <property type="molecule type" value="Genomic_DNA"/>
</dbReference>
<sequence>MRIFNHKRTFWMSMSAILWCCSFLPSVAQAANSNDIQYSGTLIALPCTVDPNYENFGVDFGGNINSKDLLNGQRRYSKEDIQFHLTDCDTSLGNSIAVKFSGVSTTDNGLLNVDAGSQASGIAIGLETPSGVALPINNTQVEPLMPIKKGDMTIRLRSYIQAVEDATVESIQPGFFTATLTYMLIYQ</sequence>
<dbReference type="KEGG" id="psi:S70_06625"/>
<dbReference type="OrthoDB" id="6462343at2"/>
<accession>A0A140NM20</accession>
<dbReference type="GO" id="GO:0043709">
    <property type="term" value="P:cell adhesion involved in single-species biofilm formation"/>
    <property type="evidence" value="ECO:0007669"/>
    <property type="project" value="TreeGrafter"/>
</dbReference>
<dbReference type="InterPro" id="IPR050263">
    <property type="entry name" value="Bact_Fimbrial_Adh_Pro"/>
</dbReference>
<dbReference type="Pfam" id="PF00419">
    <property type="entry name" value="Fimbrial"/>
    <property type="match status" value="1"/>
</dbReference>
<organism evidence="3 4">
    <name type="scientific">Providencia stuartii (strain MRSN 2154)</name>
    <dbReference type="NCBI Taxonomy" id="1157951"/>
    <lineage>
        <taxon>Bacteria</taxon>
        <taxon>Pseudomonadati</taxon>
        <taxon>Pseudomonadota</taxon>
        <taxon>Gammaproteobacteria</taxon>
        <taxon>Enterobacterales</taxon>
        <taxon>Morganellaceae</taxon>
        <taxon>Providencia</taxon>
    </lineage>
</organism>
<dbReference type="PANTHER" id="PTHR33420">
    <property type="entry name" value="FIMBRIAL SUBUNIT ELFA-RELATED"/>
    <property type="match status" value="1"/>
</dbReference>
<dbReference type="SUPFAM" id="SSF49401">
    <property type="entry name" value="Bacterial adhesins"/>
    <property type="match status" value="1"/>
</dbReference>
<dbReference type="PATRIC" id="fig|1157951.4.peg.1314"/>
<dbReference type="InterPro" id="IPR036937">
    <property type="entry name" value="Adhesion_dom_fimbrial_sf"/>
</dbReference>
<name>A0A140NM20_PROSM</name>
<reference evidence="3 4" key="1">
    <citation type="journal article" date="2012" name="J. Bacteriol.">
        <title>Complete Genome Sequence of Providencia stuartii Clinical Isolate MRSN 2154.</title>
        <authorList>
            <person name="Clifford R.J."/>
            <person name="Hang J."/>
            <person name="Riley M.C."/>
            <person name="Onmus-Leone F."/>
            <person name="Kuschner R.A."/>
            <person name="Lesho E.P."/>
            <person name="Waterman P.E."/>
        </authorList>
    </citation>
    <scope>NUCLEOTIDE SEQUENCE [LARGE SCALE GENOMIC DNA]</scope>
    <source>
        <strain evidence="3 4">MRSN 2154</strain>
    </source>
</reference>
<dbReference type="PANTHER" id="PTHR33420:SF9">
    <property type="entry name" value="MINOR FIMBRIAL SUBUNIT"/>
    <property type="match status" value="1"/>
</dbReference>
<feature type="signal peptide" evidence="1">
    <location>
        <begin position="1"/>
        <end position="30"/>
    </location>
</feature>